<name>A0A8E2JZH1_9PEZI</name>
<keyword evidence="3" id="KW-1185">Reference proteome</keyword>
<accession>A0A8E2JZH1</accession>
<dbReference type="Proteomes" id="UP000250140">
    <property type="component" value="Unassembled WGS sequence"/>
</dbReference>
<evidence type="ECO:0000313" key="2">
    <source>
        <dbReference type="EMBL" id="OCL14852.1"/>
    </source>
</evidence>
<sequence length="418" mass="46782">MQSSPGPAKDSSHATPFSTPLPPADENPVFPSANASIAELDPLIARTAEKLTELINIFKRQLDDRDGYSANTQGSIEIVINSTIPQTYILSLIHDSEGKEHPISVNITQGKGYLSTNGHPRLDRGLANSHTSTDGGVLPTYRPAHHETDSVLEQDIISRRKRKISVDGDRNNSVSLARKRIRTNEGDDGDAVPLITKHELEELFAKQREDIHEDTTECVNHVQRLLRRWREQWRDKSDWELNKLNQLAAHEESATSRMPCTEVSTNRLQEMPESAAGVLATPEHARLKNLPEIIRKEAEQLSKQIRWVEECRRIASDAHDKREDTWRASSAAFHGKNRQDRVSFEKQALNSSAIQGNMLSQILTEVKTLASVVFSLKWETPPQFSPLYPPPLSAPFPGQDQSQAQKGGQAQNLSDRPS</sequence>
<gene>
    <name evidence="2" type="ORF">AOQ84DRAFT_195538</name>
</gene>
<proteinExistence type="predicted"/>
<evidence type="ECO:0000313" key="3">
    <source>
        <dbReference type="Proteomes" id="UP000250140"/>
    </source>
</evidence>
<evidence type="ECO:0000256" key="1">
    <source>
        <dbReference type="SAM" id="MobiDB-lite"/>
    </source>
</evidence>
<feature type="region of interest" description="Disordered" evidence="1">
    <location>
        <begin position="1"/>
        <end position="30"/>
    </location>
</feature>
<dbReference type="AlphaFoldDB" id="A0A8E2JZH1"/>
<organism evidence="2 3">
    <name type="scientific">Glonium stellatum</name>
    <dbReference type="NCBI Taxonomy" id="574774"/>
    <lineage>
        <taxon>Eukaryota</taxon>
        <taxon>Fungi</taxon>
        <taxon>Dikarya</taxon>
        <taxon>Ascomycota</taxon>
        <taxon>Pezizomycotina</taxon>
        <taxon>Dothideomycetes</taxon>
        <taxon>Pleosporomycetidae</taxon>
        <taxon>Gloniales</taxon>
        <taxon>Gloniaceae</taxon>
        <taxon>Glonium</taxon>
    </lineage>
</organism>
<feature type="region of interest" description="Disordered" evidence="1">
    <location>
        <begin position="386"/>
        <end position="418"/>
    </location>
</feature>
<protein>
    <submittedName>
        <fullName evidence="2">Uncharacterized protein</fullName>
    </submittedName>
</protein>
<dbReference type="EMBL" id="KV748518">
    <property type="protein sequence ID" value="OCL14852.1"/>
    <property type="molecule type" value="Genomic_DNA"/>
</dbReference>
<dbReference type="OrthoDB" id="3645916at2759"/>
<reference evidence="2 3" key="1">
    <citation type="journal article" date="2016" name="Nat. Commun.">
        <title>Ectomycorrhizal ecology is imprinted in the genome of the dominant symbiotic fungus Cenococcum geophilum.</title>
        <authorList>
            <consortium name="DOE Joint Genome Institute"/>
            <person name="Peter M."/>
            <person name="Kohler A."/>
            <person name="Ohm R.A."/>
            <person name="Kuo A."/>
            <person name="Krutzmann J."/>
            <person name="Morin E."/>
            <person name="Arend M."/>
            <person name="Barry K.W."/>
            <person name="Binder M."/>
            <person name="Choi C."/>
            <person name="Clum A."/>
            <person name="Copeland A."/>
            <person name="Grisel N."/>
            <person name="Haridas S."/>
            <person name="Kipfer T."/>
            <person name="LaButti K."/>
            <person name="Lindquist E."/>
            <person name="Lipzen A."/>
            <person name="Maire R."/>
            <person name="Meier B."/>
            <person name="Mihaltcheva S."/>
            <person name="Molinier V."/>
            <person name="Murat C."/>
            <person name="Poggeler S."/>
            <person name="Quandt C.A."/>
            <person name="Sperisen C."/>
            <person name="Tritt A."/>
            <person name="Tisserant E."/>
            <person name="Crous P.W."/>
            <person name="Henrissat B."/>
            <person name="Nehls U."/>
            <person name="Egli S."/>
            <person name="Spatafora J.W."/>
            <person name="Grigoriev I.V."/>
            <person name="Martin F.M."/>
        </authorList>
    </citation>
    <scope>NUCLEOTIDE SEQUENCE [LARGE SCALE GENOMIC DNA]</scope>
    <source>
        <strain evidence="2 3">CBS 207.34</strain>
    </source>
</reference>
<feature type="compositionally biased region" description="Polar residues" evidence="1">
    <location>
        <begin position="399"/>
        <end position="418"/>
    </location>
</feature>